<reference evidence="13 14" key="1">
    <citation type="journal article" date="2021" name="Elife">
        <title>Chloroplast acquisition without the gene transfer in kleptoplastic sea slugs, Plakobranchus ocellatus.</title>
        <authorList>
            <person name="Maeda T."/>
            <person name="Takahashi S."/>
            <person name="Yoshida T."/>
            <person name="Shimamura S."/>
            <person name="Takaki Y."/>
            <person name="Nagai Y."/>
            <person name="Toyoda A."/>
            <person name="Suzuki Y."/>
            <person name="Arimoto A."/>
            <person name="Ishii H."/>
            <person name="Satoh N."/>
            <person name="Nishiyama T."/>
            <person name="Hasebe M."/>
            <person name="Maruyama T."/>
            <person name="Minagawa J."/>
            <person name="Obokata J."/>
            <person name="Shigenobu S."/>
        </authorList>
    </citation>
    <scope>NUCLEOTIDE SEQUENCE [LARGE SCALE GENOMIC DNA]</scope>
</reference>
<dbReference type="EC" id="2.7.7.6" evidence="7"/>
<keyword evidence="2 7" id="KW-0240">DNA-directed RNA polymerase</keyword>
<dbReference type="CDD" id="cd00653">
    <property type="entry name" value="RNA_pol_B_RPB2"/>
    <property type="match status" value="1"/>
</dbReference>
<dbReference type="GO" id="GO:0006351">
    <property type="term" value="P:DNA-templated transcription"/>
    <property type="evidence" value="ECO:0007669"/>
    <property type="project" value="InterPro"/>
</dbReference>
<dbReference type="InterPro" id="IPR007121">
    <property type="entry name" value="RNA_pol_bsu_CS"/>
</dbReference>
<dbReference type="GO" id="GO:0032549">
    <property type="term" value="F:ribonucleoside binding"/>
    <property type="evidence" value="ECO:0007669"/>
    <property type="project" value="InterPro"/>
</dbReference>
<dbReference type="Pfam" id="PF04561">
    <property type="entry name" value="RNA_pol_Rpb2_2"/>
    <property type="match status" value="1"/>
</dbReference>
<comment type="function">
    <text evidence="7">DNA-dependent RNA polymerase catalyzes the transcription of DNA into RNA using the four ribonucleoside triphosphates as substrates.</text>
</comment>
<evidence type="ECO:0000259" key="10">
    <source>
        <dbReference type="Pfam" id="PF04563"/>
    </source>
</evidence>
<dbReference type="EMBL" id="BMAT01001884">
    <property type="protein sequence ID" value="GFR94662.1"/>
    <property type="molecule type" value="Genomic_DNA"/>
</dbReference>
<dbReference type="Pfam" id="PF04567">
    <property type="entry name" value="RNA_pol_Rpb2_5"/>
    <property type="match status" value="1"/>
</dbReference>
<feature type="domain" description="RNA polymerase Rpb2" evidence="9">
    <location>
        <begin position="201"/>
        <end position="394"/>
    </location>
</feature>
<evidence type="ECO:0000259" key="9">
    <source>
        <dbReference type="Pfam" id="PF04561"/>
    </source>
</evidence>
<dbReference type="Gene3D" id="3.90.1110.10">
    <property type="entry name" value="RNA polymerase Rpb2, domain 2"/>
    <property type="match status" value="1"/>
</dbReference>
<dbReference type="SUPFAM" id="SSF64484">
    <property type="entry name" value="beta and beta-prime subunits of DNA dependent RNA-polymerase"/>
    <property type="match status" value="1"/>
</dbReference>
<keyword evidence="3 7" id="KW-0808">Transferase</keyword>
<evidence type="ECO:0000256" key="4">
    <source>
        <dbReference type="ARBA" id="ARBA00022695"/>
    </source>
</evidence>
<dbReference type="FunFam" id="3.90.1110.10:FF:000002">
    <property type="entry name" value="DNA-directed RNA polymerase subunit beta"/>
    <property type="match status" value="1"/>
</dbReference>
<dbReference type="InterPro" id="IPR007644">
    <property type="entry name" value="RNA_pol_bsu_protrusion"/>
</dbReference>
<dbReference type="Gene3D" id="3.90.1070.20">
    <property type="match status" value="1"/>
</dbReference>
<organism evidence="13 14">
    <name type="scientific">Elysia marginata</name>
    <dbReference type="NCBI Taxonomy" id="1093978"/>
    <lineage>
        <taxon>Eukaryota</taxon>
        <taxon>Metazoa</taxon>
        <taxon>Spiralia</taxon>
        <taxon>Lophotrochozoa</taxon>
        <taxon>Mollusca</taxon>
        <taxon>Gastropoda</taxon>
        <taxon>Heterobranchia</taxon>
        <taxon>Euthyneura</taxon>
        <taxon>Panpulmonata</taxon>
        <taxon>Sacoglossa</taxon>
        <taxon>Placobranchoidea</taxon>
        <taxon>Plakobranchidae</taxon>
        <taxon>Elysia</taxon>
    </lineage>
</organism>
<comment type="similarity">
    <text evidence="1 7">Belongs to the RNA polymerase beta chain family.</text>
</comment>
<dbReference type="Pfam" id="PF00562">
    <property type="entry name" value="RNA_pol_Rpb2_6"/>
    <property type="match status" value="1"/>
</dbReference>
<dbReference type="PANTHER" id="PTHR20856">
    <property type="entry name" value="DNA-DIRECTED RNA POLYMERASE I SUBUNIT 2"/>
    <property type="match status" value="1"/>
</dbReference>
<feature type="domain" description="DNA-directed RNA polymerase subunit 2 hybrid-binding" evidence="8">
    <location>
        <begin position="644"/>
        <end position="889"/>
    </location>
</feature>
<proteinExistence type="inferred from homology"/>
<dbReference type="InterPro" id="IPR007120">
    <property type="entry name" value="DNA-dir_RNAP_su2_dom"/>
</dbReference>
<keyword evidence="6 7" id="KW-0804">Transcription</keyword>
<evidence type="ECO:0000259" key="8">
    <source>
        <dbReference type="Pfam" id="PF00562"/>
    </source>
</evidence>
<keyword evidence="14" id="KW-1185">Reference proteome</keyword>
<dbReference type="InterPro" id="IPR007646">
    <property type="entry name" value="RNA_pol_Rpb2_4"/>
</dbReference>
<keyword evidence="5" id="KW-0479">Metal-binding</keyword>
<sequence length="892" mass="101786">MYGQEEEYDQDDESDEITLELWQEACWIVISSYFDEKGLVRQQLDSFDEFIQMSVQRIVEDAPPIDLQAEAQHTSGTVETPPRYVLKFEQIYLSRPTHWEKDGTICPMMPNEARLRNLTYSAPLYVDITKTVIKEGEDPVETLHQKTYIGKIPIMLRSTYCLLNSLADRDLTELNECPLDPGGYFIINGSEKVLIAQEKMATNTVYVFQQKDSKYAFKTEIRSCLEHSSRPTSTLWVNMMARGGQTSKKSIIGQRIISILPYIRQEIPIIIVFRALGFVSDRDILEHIIYDFDDPEMMEMVKPSLDEAFVIQEQNVALNFIGSRGARPGVTKEKRIKYAREILQKEMLPHVGVSEFCETKKAYFLGYMVHRLLLAALGRREVDDRDHYGNKRLDLAGPLLAFLFRGLTFASTLSHLRRLNSPIGRDGKLARPRQLHNTQWGMICPAETPEGGAVGLVKNLALMAYISVGSQPSPILEFLEEWSMENLEEVAPSAIQDATKIFVNGCWVGIHRDPDHLMTTLRKLRREMDVIVSEVSMIRDFSDREIRIYTEAGRICRPLLIVENQKLLLKQSHIKQLKQREFNNYRWQDLVASGVVEYIDPLEEEAVMLAMFPQDFSSDGGKDVSYCSTYTHCEIHPAMILGVCASIIPFPDHNQSPRNTYQSAMGKQAMGVYITNYHVRMDTLAHGLFYPQKPLVTTRSMEYLRFRELPAGINSIVAIASYTGYNQEDSVILNASAIDRGYFRSFFFRSYKDSESKKGSDQEEVFEKPNRETCQGMRVAIYDKLDEDGIIAPGTRVSGDDVLIGKTLTLPANDDELENTARRFSKRDASVFMRRSETGIVDQVMVTINNEGYKFCKIRVRTVKTPQIGDKFASRHGQKGTCGISYRQEVSC</sequence>
<dbReference type="Pfam" id="PF04566">
    <property type="entry name" value="RNA_pol_Rpb2_4"/>
    <property type="match status" value="1"/>
</dbReference>
<dbReference type="GO" id="GO:0046872">
    <property type="term" value="F:metal ion binding"/>
    <property type="evidence" value="ECO:0007669"/>
    <property type="project" value="UniProtKB-KW"/>
</dbReference>
<dbReference type="Gene3D" id="2.40.270.10">
    <property type="entry name" value="DNA-directed RNA polymerase, subunit 2, domain 6"/>
    <property type="match status" value="2"/>
</dbReference>
<dbReference type="Proteomes" id="UP000762676">
    <property type="component" value="Unassembled WGS sequence"/>
</dbReference>
<evidence type="ECO:0000256" key="5">
    <source>
        <dbReference type="ARBA" id="ARBA00022723"/>
    </source>
</evidence>
<comment type="catalytic activity">
    <reaction evidence="7">
        <text>RNA(n) + a ribonucleoside 5'-triphosphate = RNA(n+1) + diphosphate</text>
        <dbReference type="Rhea" id="RHEA:21248"/>
        <dbReference type="Rhea" id="RHEA-COMP:14527"/>
        <dbReference type="Rhea" id="RHEA-COMP:17342"/>
        <dbReference type="ChEBI" id="CHEBI:33019"/>
        <dbReference type="ChEBI" id="CHEBI:61557"/>
        <dbReference type="ChEBI" id="CHEBI:140395"/>
        <dbReference type="EC" id="2.7.7.6"/>
    </reaction>
</comment>
<dbReference type="InterPro" id="IPR037033">
    <property type="entry name" value="DNA-dir_RNAP_su2_hyb_sf"/>
</dbReference>
<dbReference type="GO" id="GO:0003677">
    <property type="term" value="F:DNA binding"/>
    <property type="evidence" value="ECO:0007669"/>
    <property type="project" value="InterPro"/>
</dbReference>
<gene>
    <name evidence="13" type="ORF">ElyMa_000924600</name>
</gene>
<feature type="domain" description="RNA polymerase Rpb2" evidence="11">
    <location>
        <begin position="501"/>
        <end position="563"/>
    </location>
</feature>
<dbReference type="InterPro" id="IPR037034">
    <property type="entry name" value="RNA_pol_Rpb2_2_sf"/>
</dbReference>
<keyword evidence="4 7" id="KW-0548">Nucleotidyltransferase</keyword>
<dbReference type="InterPro" id="IPR015712">
    <property type="entry name" value="DNA-dir_RNA_pol_su2"/>
</dbReference>
<evidence type="ECO:0000256" key="2">
    <source>
        <dbReference type="ARBA" id="ARBA00022478"/>
    </source>
</evidence>
<evidence type="ECO:0000256" key="3">
    <source>
        <dbReference type="ARBA" id="ARBA00022679"/>
    </source>
</evidence>
<evidence type="ECO:0000256" key="6">
    <source>
        <dbReference type="ARBA" id="ARBA00023163"/>
    </source>
</evidence>
<evidence type="ECO:0000313" key="13">
    <source>
        <dbReference type="EMBL" id="GFR94662.1"/>
    </source>
</evidence>
<feature type="domain" description="RNA polymerase Rpb2" evidence="12">
    <location>
        <begin position="587"/>
        <end position="637"/>
    </location>
</feature>
<protein>
    <recommendedName>
        <fullName evidence="7">DNA-directed RNA polymerase subunit beta</fullName>
        <ecNumber evidence="7">2.7.7.6</ecNumber>
    </recommendedName>
</protein>
<dbReference type="GO" id="GO:0003899">
    <property type="term" value="F:DNA-directed RNA polymerase activity"/>
    <property type="evidence" value="ECO:0007669"/>
    <property type="project" value="UniProtKB-EC"/>
</dbReference>
<evidence type="ECO:0000259" key="12">
    <source>
        <dbReference type="Pfam" id="PF04567"/>
    </source>
</evidence>
<dbReference type="PROSITE" id="PS01166">
    <property type="entry name" value="RNA_POL_BETA"/>
    <property type="match status" value="1"/>
</dbReference>
<dbReference type="Pfam" id="PF04563">
    <property type="entry name" value="RNA_pol_Rpb2_1"/>
    <property type="match status" value="1"/>
</dbReference>
<dbReference type="GO" id="GO:0000428">
    <property type="term" value="C:DNA-directed RNA polymerase complex"/>
    <property type="evidence" value="ECO:0007669"/>
    <property type="project" value="UniProtKB-KW"/>
</dbReference>
<feature type="domain" description="RNA polymerase beta subunit protrusion" evidence="10">
    <location>
        <begin position="38"/>
        <end position="412"/>
    </location>
</feature>
<evidence type="ECO:0000256" key="1">
    <source>
        <dbReference type="ARBA" id="ARBA00006835"/>
    </source>
</evidence>
<name>A0AAV4H8X7_9GAST</name>
<evidence type="ECO:0000259" key="11">
    <source>
        <dbReference type="Pfam" id="PF04566"/>
    </source>
</evidence>
<dbReference type="InterPro" id="IPR007642">
    <property type="entry name" value="RNA_pol_Rpb2_2"/>
</dbReference>
<accession>A0AAV4H8X7</accession>
<comment type="caution">
    <text evidence="13">The sequence shown here is derived from an EMBL/GenBank/DDBJ whole genome shotgun (WGS) entry which is preliminary data.</text>
</comment>
<evidence type="ECO:0000313" key="14">
    <source>
        <dbReference type="Proteomes" id="UP000762676"/>
    </source>
</evidence>
<dbReference type="InterPro" id="IPR007647">
    <property type="entry name" value="RNA_pol_Rpb2_5"/>
</dbReference>
<dbReference type="FunFam" id="3.90.1070.20:FF:000001">
    <property type="entry name" value="DNA-directed RNA polymerase subunit beta"/>
    <property type="match status" value="1"/>
</dbReference>
<dbReference type="AlphaFoldDB" id="A0AAV4H8X7"/>
<evidence type="ECO:0000256" key="7">
    <source>
        <dbReference type="RuleBase" id="RU363031"/>
    </source>
</evidence>